<keyword evidence="2" id="KW-0446">Lipid-binding</keyword>
<dbReference type="InterPro" id="IPR014352">
    <property type="entry name" value="FERM/acyl-CoA-bd_prot_sf"/>
</dbReference>
<evidence type="ECO:0000313" key="5">
    <source>
        <dbReference type="Proteomes" id="UP001489004"/>
    </source>
</evidence>
<sequence>MKLKKLQIEEEKKAAAAANKEKSPHAKESYDMNEFDDLAEKYAKLNWRIISKPGGATVKPDEFYELYRLHMQAASGDNTTERPMWAEKGGLDFEGRAKWDAWTAVKATTADKAKLLFVKGYYEFPAKALYTDTR</sequence>
<evidence type="ECO:0000256" key="1">
    <source>
        <dbReference type="ARBA" id="ARBA00005567"/>
    </source>
</evidence>
<dbReference type="PANTHER" id="PTHR23310">
    <property type="entry name" value="ACYL-COA-BINDING PROTEIN, ACBP"/>
    <property type="match status" value="1"/>
</dbReference>
<proteinExistence type="inferred from homology"/>
<feature type="domain" description="ACB" evidence="3">
    <location>
        <begin position="38"/>
        <end position="130"/>
    </location>
</feature>
<dbReference type="AlphaFoldDB" id="A0AAW1R6K6"/>
<comment type="caution">
    <text evidence="4">The sequence shown here is derived from an EMBL/GenBank/DDBJ whole genome shotgun (WGS) entry which is preliminary data.</text>
</comment>
<dbReference type="EMBL" id="JALJOR010000001">
    <property type="protein sequence ID" value="KAK9829257.1"/>
    <property type="molecule type" value="Genomic_DNA"/>
</dbReference>
<protein>
    <recommendedName>
        <fullName evidence="3">ACB domain-containing protein</fullName>
    </recommendedName>
</protein>
<gene>
    <name evidence="4" type="ORF">WJX72_004833</name>
</gene>
<dbReference type="Proteomes" id="UP001489004">
    <property type="component" value="Unassembled WGS sequence"/>
</dbReference>
<comment type="similarity">
    <text evidence="1">Belongs to the ACBP family.</text>
</comment>
<evidence type="ECO:0000256" key="2">
    <source>
        <dbReference type="ARBA" id="ARBA00023121"/>
    </source>
</evidence>
<keyword evidence="5" id="KW-1185">Reference proteome</keyword>
<dbReference type="GO" id="GO:0006631">
    <property type="term" value="P:fatty acid metabolic process"/>
    <property type="evidence" value="ECO:0007669"/>
    <property type="project" value="TreeGrafter"/>
</dbReference>
<dbReference type="SUPFAM" id="SSF47027">
    <property type="entry name" value="Acyl-CoA binding protein"/>
    <property type="match status" value="1"/>
</dbReference>
<dbReference type="PROSITE" id="PS51228">
    <property type="entry name" value="ACB_2"/>
    <property type="match status" value="1"/>
</dbReference>
<organism evidence="4 5">
    <name type="scientific">[Myrmecia] bisecta</name>
    <dbReference type="NCBI Taxonomy" id="41462"/>
    <lineage>
        <taxon>Eukaryota</taxon>
        <taxon>Viridiplantae</taxon>
        <taxon>Chlorophyta</taxon>
        <taxon>core chlorophytes</taxon>
        <taxon>Trebouxiophyceae</taxon>
        <taxon>Trebouxiales</taxon>
        <taxon>Trebouxiaceae</taxon>
        <taxon>Myrmecia</taxon>
    </lineage>
</organism>
<dbReference type="InterPro" id="IPR035984">
    <property type="entry name" value="Acyl-CoA-binding_sf"/>
</dbReference>
<dbReference type="Pfam" id="PF00887">
    <property type="entry name" value="ACBP"/>
    <property type="match status" value="1"/>
</dbReference>
<dbReference type="InterPro" id="IPR000582">
    <property type="entry name" value="Acyl-CoA-binding_protein"/>
</dbReference>
<dbReference type="Gene3D" id="1.20.80.10">
    <property type="match status" value="1"/>
</dbReference>
<evidence type="ECO:0000313" key="4">
    <source>
        <dbReference type="EMBL" id="KAK9829257.1"/>
    </source>
</evidence>
<reference evidence="4 5" key="1">
    <citation type="journal article" date="2024" name="Nat. Commun.">
        <title>Phylogenomics reveals the evolutionary origins of lichenization in chlorophyte algae.</title>
        <authorList>
            <person name="Puginier C."/>
            <person name="Libourel C."/>
            <person name="Otte J."/>
            <person name="Skaloud P."/>
            <person name="Haon M."/>
            <person name="Grisel S."/>
            <person name="Petersen M."/>
            <person name="Berrin J.G."/>
            <person name="Delaux P.M."/>
            <person name="Dal Grande F."/>
            <person name="Keller J."/>
        </authorList>
    </citation>
    <scope>NUCLEOTIDE SEQUENCE [LARGE SCALE GENOMIC DNA]</scope>
    <source>
        <strain evidence="4 5">SAG 2043</strain>
    </source>
</reference>
<dbReference type="PANTHER" id="PTHR23310:SF62">
    <property type="entry name" value="ACYL-COA BINDING PROTEIN 1, ISOFORM A"/>
    <property type="match status" value="1"/>
</dbReference>
<dbReference type="GO" id="GO:0000062">
    <property type="term" value="F:fatty-acyl-CoA binding"/>
    <property type="evidence" value="ECO:0007669"/>
    <property type="project" value="InterPro"/>
</dbReference>
<name>A0AAW1R6K6_9CHLO</name>
<evidence type="ECO:0000259" key="3">
    <source>
        <dbReference type="PROSITE" id="PS51228"/>
    </source>
</evidence>
<accession>A0AAW1R6K6</accession>